<gene>
    <name evidence="1" type="ORF">PV02_10070</name>
</gene>
<dbReference type="EMBL" id="JTEO01000005">
    <property type="protein sequence ID" value="MCQ6963436.1"/>
    <property type="molecule type" value="Genomic_DNA"/>
</dbReference>
<sequence>MKFQRIAGAIVLLFIFFIPLANSAPALDAVDLGPVNEINILSGGSSNLLKSPTAKMAIKYVAPADITLDEVMLLPGCDFPETDQPLWGVQIQTNSGSYPSGTVLGKGTLSNPKDRIWSTVDISPNVALKKGQTYWIVVQYLSGPTPTSTKSWVGFYASKSTDGISGDIYLPYDYNGENKGRNDKVARTNVAYFDGKKWNTDPSERNMPNFVLIFTDGTYHGQPYRHNYAMIYGTNKVGQVFTNYDQEKVITQISMPWNTFHATGSSVRPKDDLYYYICENDYNGKVISSGVFLSADEVYVSGSGTGVFDRRWYTLTLKDPILLEKGKTYFMYFSSPKSTKASRWCTDAGNSLIDVDPALQSILSSATYDGTSSYVVRTSGSWSDAVTDIGRDMSFKFLVYGIENTGDSSDYPGTDNSASSSDSWLRNFVVFLRDFFRAPLE</sequence>
<keyword evidence="2" id="KW-1185">Reference proteome</keyword>
<proteinExistence type="predicted"/>
<dbReference type="AlphaFoldDB" id="A0AAE3HBS8"/>
<name>A0AAE3HBS8_9EURY</name>
<evidence type="ECO:0000313" key="1">
    <source>
        <dbReference type="EMBL" id="MCQ6963436.1"/>
    </source>
</evidence>
<protein>
    <submittedName>
        <fullName evidence="1">Uncharacterized protein</fullName>
    </submittedName>
</protein>
<dbReference type="Proteomes" id="UP001206983">
    <property type="component" value="Unassembled WGS sequence"/>
</dbReference>
<reference evidence="1 2" key="1">
    <citation type="journal article" date="2011" name="Appl. Environ. Microbiol.">
        <title>Methanogenic archaea isolated from Taiwan's Chelungpu fault.</title>
        <authorList>
            <person name="Wu S.Y."/>
            <person name="Lai M.C."/>
        </authorList>
    </citation>
    <scope>NUCLEOTIDE SEQUENCE [LARGE SCALE GENOMIC DNA]</scope>
    <source>
        <strain evidence="1 2">St545Mb</strain>
    </source>
</reference>
<organism evidence="1 2">
    <name type="scientific">Methanolobus chelungpuianus</name>
    <dbReference type="NCBI Taxonomy" id="502115"/>
    <lineage>
        <taxon>Archaea</taxon>
        <taxon>Methanobacteriati</taxon>
        <taxon>Methanobacteriota</taxon>
        <taxon>Stenosarchaea group</taxon>
        <taxon>Methanomicrobia</taxon>
        <taxon>Methanosarcinales</taxon>
        <taxon>Methanosarcinaceae</taxon>
        <taxon>Methanolobus</taxon>
    </lineage>
</organism>
<dbReference type="RefSeq" id="WP_256623313.1">
    <property type="nucleotide sequence ID" value="NZ_JTEO01000005.1"/>
</dbReference>
<evidence type="ECO:0000313" key="2">
    <source>
        <dbReference type="Proteomes" id="UP001206983"/>
    </source>
</evidence>
<comment type="caution">
    <text evidence="1">The sequence shown here is derived from an EMBL/GenBank/DDBJ whole genome shotgun (WGS) entry which is preliminary data.</text>
</comment>
<accession>A0AAE3HBS8</accession>